<reference evidence="10" key="1">
    <citation type="submission" date="2022-12" db="EMBL/GenBank/DDBJ databases">
        <title>Draft genome assemblies for two species of Escallonia (Escalloniales).</title>
        <authorList>
            <person name="Chanderbali A."/>
            <person name="Dervinis C."/>
            <person name="Anghel I."/>
            <person name="Soltis D."/>
            <person name="Soltis P."/>
            <person name="Zapata F."/>
        </authorList>
    </citation>
    <scope>NUCLEOTIDE SEQUENCE</scope>
    <source>
        <strain evidence="10">UCBG64.0493</strain>
        <tissue evidence="10">Leaf</tissue>
    </source>
</reference>
<keyword evidence="6" id="KW-0449">Lipoprotein</keyword>
<dbReference type="GO" id="GO:0010215">
    <property type="term" value="P:cellulose microfibril organization"/>
    <property type="evidence" value="ECO:0007669"/>
    <property type="project" value="InterPro"/>
</dbReference>
<evidence type="ECO:0000256" key="7">
    <source>
        <dbReference type="PIRNR" id="PIRNR038122"/>
    </source>
</evidence>
<comment type="similarity">
    <text evidence="2 7">Belongs to the COBRA family.</text>
</comment>
<keyword evidence="11" id="KW-1185">Reference proteome</keyword>
<dbReference type="AlphaFoldDB" id="A0AA88WMI0"/>
<keyword evidence="3" id="KW-0336">GPI-anchor</keyword>
<keyword evidence="8" id="KW-1133">Transmembrane helix</keyword>
<dbReference type="GO" id="GO:0098552">
    <property type="term" value="C:side of membrane"/>
    <property type="evidence" value="ECO:0007669"/>
    <property type="project" value="UniProtKB-KW"/>
</dbReference>
<sequence>MRLGVIVRIYYFSGILLVLCCYFDFTSWRENSFLNNLLNLQIAMTHWIQMEISRLPLTYFDGQMMAMWKNHARVTIQNYYLYRHVDKPGWKLGWTWARNEVILSMSGAVATQQGNCSSFKVQKPHSCEKDPIIIDLPESMQQNRSEDCCRDGLLSAWSINPFKSFSSFEVTVGNVGGTSSVSKPSSLTLRSPGPGYTCGLIVDTDPTVSSVIGGRREEQVYNCMCMWNREDSLSQSDPDLVHCTDHMCPLSVHWHVKNNYKTHWRVKLTISNYNYGKNYTDWNVLVQHPAFSQPATTYSFNSTVLPTVGTSDDAALFWGLEYYNDALLQADEKQLGSVTTEILMRKDEDSFTLRNGWGFPRRIYVNGENCEMPLPDDYPRLPNGSSSKEPSSHHFLLFLVHLTFITLVVWF</sequence>
<feature type="domain" description="COBRA C-terminal" evidence="9">
    <location>
        <begin position="234"/>
        <end position="379"/>
    </location>
</feature>
<evidence type="ECO:0000259" key="9">
    <source>
        <dbReference type="Pfam" id="PF25079"/>
    </source>
</evidence>
<accession>A0AA88WMI0</accession>
<evidence type="ECO:0000256" key="5">
    <source>
        <dbReference type="ARBA" id="ARBA00023180"/>
    </source>
</evidence>
<dbReference type="InterPro" id="IPR006918">
    <property type="entry name" value="COBRA_pln"/>
</dbReference>
<name>A0AA88WMI0_9ASTE</name>
<keyword evidence="5" id="KW-0325">Glycoprotein</keyword>
<feature type="transmembrane region" description="Helical" evidence="8">
    <location>
        <begin position="9"/>
        <end position="28"/>
    </location>
</feature>
<dbReference type="PIRSF" id="PIRSF038122">
    <property type="entry name" value="COBRA"/>
    <property type="match status" value="1"/>
</dbReference>
<evidence type="ECO:0000256" key="1">
    <source>
        <dbReference type="ARBA" id="ARBA00004609"/>
    </source>
</evidence>
<dbReference type="PANTHER" id="PTHR31673">
    <property type="entry name" value="PROTEIN COBRA"/>
    <property type="match status" value="1"/>
</dbReference>
<dbReference type="Pfam" id="PF25079">
    <property type="entry name" value="COB_C"/>
    <property type="match status" value="1"/>
</dbReference>
<evidence type="ECO:0000313" key="10">
    <source>
        <dbReference type="EMBL" id="KAK3029029.1"/>
    </source>
</evidence>
<protein>
    <recommendedName>
        <fullName evidence="7">COBRA-like protein</fullName>
    </recommendedName>
</protein>
<evidence type="ECO:0000313" key="11">
    <source>
        <dbReference type="Proteomes" id="UP001188597"/>
    </source>
</evidence>
<comment type="subcellular location">
    <subcellularLocation>
        <location evidence="1">Cell membrane</location>
        <topology evidence="1">Lipid-anchor</topology>
        <topology evidence="1">GPI-anchor</topology>
    </subcellularLocation>
</comment>
<keyword evidence="8" id="KW-0812">Transmembrane</keyword>
<organism evidence="10 11">
    <name type="scientific">Escallonia herrerae</name>
    <dbReference type="NCBI Taxonomy" id="1293975"/>
    <lineage>
        <taxon>Eukaryota</taxon>
        <taxon>Viridiplantae</taxon>
        <taxon>Streptophyta</taxon>
        <taxon>Embryophyta</taxon>
        <taxon>Tracheophyta</taxon>
        <taxon>Spermatophyta</taxon>
        <taxon>Magnoliopsida</taxon>
        <taxon>eudicotyledons</taxon>
        <taxon>Gunneridae</taxon>
        <taxon>Pentapetalae</taxon>
        <taxon>asterids</taxon>
        <taxon>campanulids</taxon>
        <taxon>Escalloniales</taxon>
        <taxon>Escalloniaceae</taxon>
        <taxon>Escallonia</taxon>
    </lineage>
</organism>
<dbReference type="Proteomes" id="UP001188597">
    <property type="component" value="Unassembled WGS sequence"/>
</dbReference>
<evidence type="ECO:0000256" key="2">
    <source>
        <dbReference type="ARBA" id="ARBA00005507"/>
    </source>
</evidence>
<dbReference type="GO" id="GO:0052324">
    <property type="term" value="P:plant-type cell wall cellulose biosynthetic process"/>
    <property type="evidence" value="ECO:0007669"/>
    <property type="project" value="TreeGrafter"/>
</dbReference>
<evidence type="ECO:0000256" key="4">
    <source>
        <dbReference type="ARBA" id="ARBA00022729"/>
    </source>
</evidence>
<evidence type="ECO:0000256" key="3">
    <source>
        <dbReference type="ARBA" id="ARBA00022622"/>
    </source>
</evidence>
<keyword evidence="8" id="KW-0472">Membrane</keyword>
<gene>
    <name evidence="10" type="ORF">RJ639_040081</name>
</gene>
<dbReference type="PANTHER" id="PTHR31673:SF41">
    <property type="entry name" value="COBRA-LIKE PROTEIN"/>
    <property type="match status" value="1"/>
</dbReference>
<proteinExistence type="inferred from homology"/>
<keyword evidence="4" id="KW-0732">Signal</keyword>
<dbReference type="Pfam" id="PF04833">
    <property type="entry name" value="COBRA"/>
    <property type="match status" value="1"/>
</dbReference>
<dbReference type="GO" id="GO:0005886">
    <property type="term" value="C:plasma membrane"/>
    <property type="evidence" value="ECO:0007669"/>
    <property type="project" value="UniProtKB-SubCell"/>
</dbReference>
<dbReference type="InterPro" id="IPR056900">
    <property type="entry name" value="COB_C"/>
</dbReference>
<comment type="caution">
    <text evidence="10">The sequence shown here is derived from an EMBL/GenBank/DDBJ whole genome shotgun (WGS) entry which is preliminary data.</text>
</comment>
<dbReference type="EMBL" id="JAVXUP010000394">
    <property type="protein sequence ID" value="KAK3029029.1"/>
    <property type="molecule type" value="Genomic_DNA"/>
</dbReference>
<evidence type="ECO:0000256" key="8">
    <source>
        <dbReference type="SAM" id="Phobius"/>
    </source>
</evidence>
<evidence type="ECO:0000256" key="6">
    <source>
        <dbReference type="ARBA" id="ARBA00023288"/>
    </source>
</evidence>